<dbReference type="Proteomes" id="UP000298663">
    <property type="component" value="Unassembled WGS sequence"/>
</dbReference>
<reference evidence="1 2" key="1">
    <citation type="journal article" date="2015" name="Genome Biol.">
        <title>Comparative genomics of Steinernema reveals deeply conserved gene regulatory networks.</title>
        <authorList>
            <person name="Dillman A.R."/>
            <person name="Macchietto M."/>
            <person name="Porter C.F."/>
            <person name="Rogers A."/>
            <person name="Williams B."/>
            <person name="Antoshechkin I."/>
            <person name="Lee M.M."/>
            <person name="Goodwin Z."/>
            <person name="Lu X."/>
            <person name="Lewis E.E."/>
            <person name="Goodrich-Blair H."/>
            <person name="Stock S.P."/>
            <person name="Adams B.J."/>
            <person name="Sternberg P.W."/>
            <person name="Mortazavi A."/>
        </authorList>
    </citation>
    <scope>NUCLEOTIDE SEQUENCE [LARGE SCALE GENOMIC DNA]</scope>
    <source>
        <strain evidence="1 2">ALL</strain>
    </source>
</reference>
<evidence type="ECO:0000313" key="1">
    <source>
        <dbReference type="EMBL" id="TKR81006.1"/>
    </source>
</evidence>
<sequence>MTSLNLSNVLSFNVLIRQLTPCRSNPLCAFGRLQSRTLVCLNDRPLSISRTNGISSSKAYLSGAASCLFRSSLFRMWLIILRELVLKIKKKSWFAVHPCTYQILSQN</sequence>
<evidence type="ECO:0000313" key="2">
    <source>
        <dbReference type="Proteomes" id="UP000298663"/>
    </source>
</evidence>
<dbReference type="EMBL" id="AZBU02000004">
    <property type="protein sequence ID" value="TKR81006.1"/>
    <property type="molecule type" value="Genomic_DNA"/>
</dbReference>
<proteinExistence type="predicted"/>
<dbReference type="AlphaFoldDB" id="A0A4U5NEE7"/>
<keyword evidence="2" id="KW-1185">Reference proteome</keyword>
<protein>
    <submittedName>
        <fullName evidence="1">Uncharacterized protein</fullName>
    </submittedName>
</protein>
<accession>A0A4U5NEE7</accession>
<reference evidence="1 2" key="2">
    <citation type="journal article" date="2019" name="G3 (Bethesda)">
        <title>Hybrid Assembly of the Genome of the Entomopathogenic Nematode Steinernema carpocapsae Identifies the X-Chromosome.</title>
        <authorList>
            <person name="Serra L."/>
            <person name="Macchietto M."/>
            <person name="Macias-Munoz A."/>
            <person name="McGill C.J."/>
            <person name="Rodriguez I.M."/>
            <person name="Rodriguez B."/>
            <person name="Murad R."/>
            <person name="Mortazavi A."/>
        </authorList>
    </citation>
    <scope>NUCLEOTIDE SEQUENCE [LARGE SCALE GENOMIC DNA]</scope>
    <source>
        <strain evidence="1 2">ALL</strain>
    </source>
</reference>
<gene>
    <name evidence="1" type="ORF">L596_014956</name>
</gene>
<organism evidence="1 2">
    <name type="scientific">Steinernema carpocapsae</name>
    <name type="common">Entomopathogenic nematode</name>
    <dbReference type="NCBI Taxonomy" id="34508"/>
    <lineage>
        <taxon>Eukaryota</taxon>
        <taxon>Metazoa</taxon>
        <taxon>Ecdysozoa</taxon>
        <taxon>Nematoda</taxon>
        <taxon>Chromadorea</taxon>
        <taxon>Rhabditida</taxon>
        <taxon>Tylenchina</taxon>
        <taxon>Panagrolaimomorpha</taxon>
        <taxon>Strongyloidoidea</taxon>
        <taxon>Steinernematidae</taxon>
        <taxon>Steinernema</taxon>
    </lineage>
</organism>
<name>A0A4U5NEE7_STECR</name>
<comment type="caution">
    <text evidence="1">The sequence shown here is derived from an EMBL/GenBank/DDBJ whole genome shotgun (WGS) entry which is preliminary data.</text>
</comment>